<dbReference type="InterPro" id="IPR043129">
    <property type="entry name" value="ATPase_NBD"/>
</dbReference>
<sequence>MNDFQAETDSRSVDGILSKLNTHYIVVDIGGGTLDVTVHEIQDDGTIKEIHKVTGGPYGGIYVNQRFESLLEELFRCATASNVPESSFHLIGSL</sequence>
<dbReference type="EMBL" id="MU826009">
    <property type="protein sequence ID" value="KAJ7381801.1"/>
    <property type="molecule type" value="Genomic_DNA"/>
</dbReference>
<name>A0A9W9ZHU3_9CNID</name>
<reference evidence="1" key="1">
    <citation type="submission" date="2023-01" db="EMBL/GenBank/DDBJ databases">
        <title>Genome assembly of the deep-sea coral Lophelia pertusa.</title>
        <authorList>
            <person name="Herrera S."/>
            <person name="Cordes E."/>
        </authorList>
    </citation>
    <scope>NUCLEOTIDE SEQUENCE</scope>
    <source>
        <strain evidence="1">USNM1676648</strain>
        <tissue evidence="1">Polyp</tissue>
    </source>
</reference>
<evidence type="ECO:0000313" key="1">
    <source>
        <dbReference type="EMBL" id="KAJ7381801.1"/>
    </source>
</evidence>
<dbReference type="Proteomes" id="UP001163046">
    <property type="component" value="Unassembled WGS sequence"/>
</dbReference>
<keyword evidence="2" id="KW-1185">Reference proteome</keyword>
<proteinExistence type="predicted"/>
<dbReference type="OrthoDB" id="10070269at2759"/>
<dbReference type="PANTHER" id="PTHR14187:SF5">
    <property type="entry name" value="HEAT SHOCK 70 KDA PROTEIN 12A"/>
    <property type="match status" value="1"/>
</dbReference>
<protein>
    <submittedName>
        <fullName evidence="1">Uncharacterized protein</fullName>
    </submittedName>
</protein>
<organism evidence="1 2">
    <name type="scientific">Desmophyllum pertusum</name>
    <dbReference type="NCBI Taxonomy" id="174260"/>
    <lineage>
        <taxon>Eukaryota</taxon>
        <taxon>Metazoa</taxon>
        <taxon>Cnidaria</taxon>
        <taxon>Anthozoa</taxon>
        <taxon>Hexacorallia</taxon>
        <taxon>Scleractinia</taxon>
        <taxon>Caryophylliina</taxon>
        <taxon>Caryophylliidae</taxon>
        <taxon>Desmophyllum</taxon>
    </lineage>
</organism>
<gene>
    <name evidence="1" type="ORF">OS493_038955</name>
</gene>
<evidence type="ECO:0000313" key="2">
    <source>
        <dbReference type="Proteomes" id="UP001163046"/>
    </source>
</evidence>
<dbReference type="SUPFAM" id="SSF53067">
    <property type="entry name" value="Actin-like ATPase domain"/>
    <property type="match status" value="1"/>
</dbReference>
<dbReference type="Gene3D" id="3.30.420.40">
    <property type="match status" value="1"/>
</dbReference>
<dbReference type="AlphaFoldDB" id="A0A9W9ZHU3"/>
<comment type="caution">
    <text evidence="1">The sequence shown here is derived from an EMBL/GenBank/DDBJ whole genome shotgun (WGS) entry which is preliminary data.</text>
</comment>
<dbReference type="PANTHER" id="PTHR14187">
    <property type="entry name" value="ALPHA KINASE/ELONGATION FACTOR 2 KINASE"/>
    <property type="match status" value="1"/>
</dbReference>
<accession>A0A9W9ZHU3</accession>